<comment type="caution">
    <text evidence="10">The sequence shown here is derived from an EMBL/GenBank/DDBJ whole genome shotgun (WGS) entry which is preliminary data.</text>
</comment>
<dbReference type="GeneID" id="59349420"/>
<dbReference type="EMBL" id="JACAZF010000009">
    <property type="protein sequence ID" value="KAF7294935.1"/>
    <property type="molecule type" value="Genomic_DNA"/>
</dbReference>
<dbReference type="RefSeq" id="XP_037216298.1">
    <property type="nucleotide sequence ID" value="XM_037366904.1"/>
</dbReference>
<dbReference type="OrthoDB" id="41588at2759"/>
<keyword evidence="4" id="KW-0963">Cytoplasm</keyword>
<dbReference type="PANTHER" id="PTHR15492">
    <property type="entry name" value="CYCLIN D1-BINDING PROTEIN 1"/>
    <property type="match status" value="1"/>
</dbReference>
<reference evidence="10" key="1">
    <citation type="submission" date="2020-05" db="EMBL/GenBank/DDBJ databases">
        <title>Mycena genomes resolve the evolution of fungal bioluminescence.</title>
        <authorList>
            <person name="Tsai I.J."/>
        </authorList>
    </citation>
    <scope>NUCLEOTIDE SEQUENCE</scope>
    <source>
        <strain evidence="10">171206Taipei</strain>
    </source>
</reference>
<evidence type="ECO:0000256" key="4">
    <source>
        <dbReference type="ARBA" id="ARBA00022490"/>
    </source>
</evidence>
<sequence length="336" mass="37208">MSDQQRVILSLTLVVQTCTAALTAEKAYEESQHPLAILHRDLVSLLSLLYGAVTKVSLALKPSKPTYSAALAPLKDLSDHLSALFHCSRHFNDSHGATLRQEIDFLVKDAMEAIRALAQCFLDIESSGVRVGTGKAGDEYLVRTAASHNVLKRDISSTNLVAVQKRWKIYTSSLEDVYREVGEMIENADASEDPDDDLDDGWDELGLPKDEKLNPDELERTKKIYIMLRLLQALHKRILVENVSKSEATLDALASTSSDLLRGCDDLVATLYSPQDPAKIQKELTEFRSIISRLQSSLNPLQVQLANLTMESNDTKTGLNTPFALIYKALDSVIQP</sequence>
<dbReference type="Pfam" id="PF13324">
    <property type="entry name" value="GCIP_N"/>
    <property type="match status" value="1"/>
</dbReference>
<evidence type="ECO:0000256" key="2">
    <source>
        <dbReference type="ARBA" id="ARBA00004496"/>
    </source>
</evidence>
<comment type="subcellular location">
    <subcellularLocation>
        <location evidence="2">Cytoplasm</location>
    </subcellularLocation>
    <subcellularLocation>
        <location evidence="1">Nucleus</location>
    </subcellularLocation>
</comment>
<dbReference type="Gene3D" id="1.20.1410.10">
    <property type="entry name" value="I/LWEQ domain"/>
    <property type="match status" value="1"/>
</dbReference>
<organism evidence="10 11">
    <name type="scientific">Mycena indigotica</name>
    <dbReference type="NCBI Taxonomy" id="2126181"/>
    <lineage>
        <taxon>Eukaryota</taxon>
        <taxon>Fungi</taxon>
        <taxon>Dikarya</taxon>
        <taxon>Basidiomycota</taxon>
        <taxon>Agaricomycotina</taxon>
        <taxon>Agaricomycetes</taxon>
        <taxon>Agaricomycetidae</taxon>
        <taxon>Agaricales</taxon>
        <taxon>Marasmiineae</taxon>
        <taxon>Mycenaceae</taxon>
        <taxon>Mycena</taxon>
    </lineage>
</organism>
<dbReference type="PANTHER" id="PTHR15492:SF1">
    <property type="entry name" value="CYCLIN-D1-BINDING PROTEIN 1"/>
    <property type="match status" value="1"/>
</dbReference>
<dbReference type="AlphaFoldDB" id="A0A8H6S8G9"/>
<evidence type="ECO:0000259" key="8">
    <source>
        <dbReference type="Pfam" id="PF13324"/>
    </source>
</evidence>
<dbReference type="Proteomes" id="UP000636479">
    <property type="component" value="Unassembled WGS sequence"/>
</dbReference>
<evidence type="ECO:0000313" key="11">
    <source>
        <dbReference type="Proteomes" id="UP000636479"/>
    </source>
</evidence>
<dbReference type="GO" id="GO:0005634">
    <property type="term" value="C:nucleus"/>
    <property type="evidence" value="ECO:0007669"/>
    <property type="project" value="UniProtKB-SubCell"/>
</dbReference>
<dbReference type="Gene3D" id="1.20.1420.10">
    <property type="entry name" value="Talin, central domain"/>
    <property type="match status" value="1"/>
</dbReference>
<dbReference type="InterPro" id="IPR049317">
    <property type="entry name" value="GCIP-like_N"/>
</dbReference>
<dbReference type="Pfam" id="PF20936">
    <property type="entry name" value="GCIP_C"/>
    <property type="match status" value="1"/>
</dbReference>
<evidence type="ECO:0000256" key="5">
    <source>
        <dbReference type="ARBA" id="ARBA00023242"/>
    </source>
</evidence>
<protein>
    <submittedName>
        <fullName evidence="10">Uncharacterized protein</fullName>
    </submittedName>
</protein>
<evidence type="ECO:0000256" key="1">
    <source>
        <dbReference type="ARBA" id="ARBA00004123"/>
    </source>
</evidence>
<dbReference type="GO" id="GO:0005737">
    <property type="term" value="C:cytoplasm"/>
    <property type="evidence" value="ECO:0007669"/>
    <property type="project" value="UniProtKB-SubCell"/>
</dbReference>
<comment type="similarity">
    <text evidence="3">Belongs to the CCNDBP1 family.</text>
</comment>
<dbReference type="InterPro" id="IPR026907">
    <property type="entry name" value="GCIP-like"/>
</dbReference>
<dbReference type="InterPro" id="IPR049318">
    <property type="entry name" value="GCIP_C"/>
</dbReference>
<name>A0A8H6S8G9_9AGAR</name>
<evidence type="ECO:0000313" key="10">
    <source>
        <dbReference type="EMBL" id="KAF7294935.1"/>
    </source>
</evidence>
<feature type="domain" description="Cyclin-D1-binding protein 1-like C-terminal" evidence="9">
    <location>
        <begin position="198"/>
        <end position="294"/>
    </location>
</feature>
<feature type="region of interest" description="Disordered" evidence="7">
    <location>
        <begin position="188"/>
        <end position="210"/>
    </location>
</feature>
<feature type="domain" description="Cyclin-D1-binding protein 1-like N-terminal" evidence="8">
    <location>
        <begin position="41"/>
        <end position="186"/>
    </location>
</feature>
<gene>
    <name evidence="10" type="ORF">MIND_01031600</name>
</gene>
<evidence type="ECO:0000256" key="7">
    <source>
        <dbReference type="SAM" id="MobiDB-lite"/>
    </source>
</evidence>
<keyword evidence="11" id="KW-1185">Reference proteome</keyword>
<keyword evidence="6" id="KW-0131">Cell cycle</keyword>
<evidence type="ECO:0000256" key="6">
    <source>
        <dbReference type="ARBA" id="ARBA00023306"/>
    </source>
</evidence>
<evidence type="ECO:0000256" key="3">
    <source>
        <dbReference type="ARBA" id="ARBA00008940"/>
    </source>
</evidence>
<evidence type="ECO:0000259" key="9">
    <source>
        <dbReference type="Pfam" id="PF20936"/>
    </source>
</evidence>
<proteinExistence type="inferred from homology"/>
<keyword evidence="5" id="KW-0539">Nucleus</keyword>
<feature type="compositionally biased region" description="Acidic residues" evidence="7">
    <location>
        <begin position="189"/>
        <end position="203"/>
    </location>
</feature>
<accession>A0A8H6S8G9</accession>